<dbReference type="AlphaFoldDB" id="A0A413R7J6"/>
<evidence type="ECO:0000313" key="2">
    <source>
        <dbReference type="EMBL" id="RHA53729.1"/>
    </source>
</evidence>
<dbReference type="NCBIfam" id="NF006160">
    <property type="entry name" value="PRK08304.1"/>
    <property type="match status" value="1"/>
</dbReference>
<dbReference type="Proteomes" id="UP000285740">
    <property type="component" value="Unassembled WGS sequence"/>
</dbReference>
<accession>A0A413R7J6</accession>
<reference evidence="4 5" key="1">
    <citation type="submission" date="2018-08" db="EMBL/GenBank/DDBJ databases">
        <title>A genome reference for cultivated species of the human gut microbiota.</title>
        <authorList>
            <person name="Zou Y."/>
            <person name="Xue W."/>
            <person name="Luo G."/>
        </authorList>
    </citation>
    <scope>NUCLEOTIDE SEQUENCE [LARGE SCALE GENOMIC DNA]</scope>
    <source>
        <strain evidence="3 6">AM42-30</strain>
        <strain evidence="2 4">AM43-2</strain>
        <strain evidence="1 5">AM44-11BH</strain>
    </source>
</reference>
<dbReference type="PIRSF" id="PIRSF011570">
    <property type="entry name" value="SpoVAD"/>
    <property type="match status" value="1"/>
</dbReference>
<dbReference type="InterPro" id="IPR038369">
    <property type="entry name" value="SpoVAD_sf"/>
</dbReference>
<dbReference type="NCBIfam" id="TIGR02845">
    <property type="entry name" value="spore_V_AD"/>
    <property type="match status" value="1"/>
</dbReference>
<protein>
    <submittedName>
        <fullName evidence="1">Stage V sporulation protein AD</fullName>
    </submittedName>
</protein>
<evidence type="ECO:0000313" key="3">
    <source>
        <dbReference type="EMBL" id="RHA80200.1"/>
    </source>
</evidence>
<dbReference type="InterPro" id="IPR010894">
    <property type="entry name" value="SpoVAD"/>
</dbReference>
<dbReference type="Gene3D" id="3.40.47.40">
    <property type="entry name" value="Stage V sporulation protein AD"/>
    <property type="match status" value="1"/>
</dbReference>
<evidence type="ECO:0000313" key="4">
    <source>
        <dbReference type="Proteomes" id="UP000284598"/>
    </source>
</evidence>
<organism evidence="1 5">
    <name type="scientific">Eubacterium ventriosum</name>
    <dbReference type="NCBI Taxonomy" id="39496"/>
    <lineage>
        <taxon>Bacteria</taxon>
        <taxon>Bacillati</taxon>
        <taxon>Bacillota</taxon>
        <taxon>Clostridia</taxon>
        <taxon>Eubacteriales</taxon>
        <taxon>Eubacteriaceae</taxon>
        <taxon>Eubacterium</taxon>
    </lineage>
</organism>
<dbReference type="Proteomes" id="UP000284779">
    <property type="component" value="Unassembled WGS sequence"/>
</dbReference>
<dbReference type="EMBL" id="QSFO01000009">
    <property type="protein sequence ID" value="RHA53729.1"/>
    <property type="molecule type" value="Genomic_DNA"/>
</dbReference>
<dbReference type="RefSeq" id="WP_005363727.1">
    <property type="nucleotide sequence ID" value="NZ_CATWJF010000025.1"/>
</dbReference>
<evidence type="ECO:0000313" key="1">
    <source>
        <dbReference type="EMBL" id="RHA18032.1"/>
    </source>
</evidence>
<keyword evidence="5" id="KW-1185">Reference proteome</keyword>
<dbReference type="GO" id="GO:0016746">
    <property type="term" value="F:acyltransferase activity"/>
    <property type="evidence" value="ECO:0007669"/>
    <property type="project" value="InterPro"/>
</dbReference>
<dbReference type="EMBL" id="QSFD01000007">
    <property type="protein sequence ID" value="RHA18032.1"/>
    <property type="molecule type" value="Genomic_DNA"/>
</dbReference>
<sequence length="336" mass="35801">MGRMIGSSSISFDKPPFIIEGASIVGQKEGDGPLGKLFDVVEQDPMLGQETWEEAESLLQKEAIQKLLFKAGMSKEEIRYIFGGDLLGQLIATTFGILEFEVPFFGLYGACSTMGEALSLGAVMVEAGNADNVIAMASSHFASAERQFRFPLAYGNQRPYAATWTVTGCGAVIISTKKGFAKITGITTGKIVDFGVKDAQNMGACMAPAAADVIYQHFKDFNSTPADYDKIITGDLGLIGKSILFELLKEKGYDISAVHMDCGVEMFDASEQDTHAGGSGCGCSATVLAGYVFKQLKKGAFKKILFIPTGALMSPVSFNEGNSVPGIAHCVVIEKN</sequence>
<dbReference type="InterPro" id="IPR016039">
    <property type="entry name" value="Thiolase-like"/>
</dbReference>
<dbReference type="SUPFAM" id="SSF53901">
    <property type="entry name" value="Thiolase-like"/>
    <property type="match status" value="1"/>
</dbReference>
<evidence type="ECO:0000313" key="6">
    <source>
        <dbReference type="Proteomes" id="UP000285740"/>
    </source>
</evidence>
<proteinExistence type="predicted"/>
<dbReference type="Pfam" id="PF07451">
    <property type="entry name" value="SpoVAD"/>
    <property type="match status" value="1"/>
</dbReference>
<name>A0A413R7J6_9FIRM</name>
<dbReference type="Proteomes" id="UP000284598">
    <property type="component" value="Unassembled WGS sequence"/>
</dbReference>
<gene>
    <name evidence="1" type="primary">spoVAD</name>
    <name evidence="3" type="ORF">DW918_06785</name>
    <name evidence="2" type="ORF">DW929_08755</name>
    <name evidence="1" type="ORF">DW944_08165</name>
</gene>
<evidence type="ECO:0000313" key="5">
    <source>
        <dbReference type="Proteomes" id="UP000284779"/>
    </source>
</evidence>
<dbReference type="EMBL" id="QSFV01000019">
    <property type="protein sequence ID" value="RHA80200.1"/>
    <property type="molecule type" value="Genomic_DNA"/>
</dbReference>
<comment type="caution">
    <text evidence="1">The sequence shown here is derived from an EMBL/GenBank/DDBJ whole genome shotgun (WGS) entry which is preliminary data.</text>
</comment>